<organism evidence="2 3">
    <name type="scientific">Caenorhabditis nigoni</name>
    <dbReference type="NCBI Taxonomy" id="1611254"/>
    <lineage>
        <taxon>Eukaryota</taxon>
        <taxon>Metazoa</taxon>
        <taxon>Ecdysozoa</taxon>
        <taxon>Nematoda</taxon>
        <taxon>Chromadorea</taxon>
        <taxon>Rhabditida</taxon>
        <taxon>Rhabditina</taxon>
        <taxon>Rhabditomorpha</taxon>
        <taxon>Rhabditoidea</taxon>
        <taxon>Rhabditidae</taxon>
        <taxon>Peloderinae</taxon>
        <taxon>Caenorhabditis</taxon>
    </lineage>
</organism>
<evidence type="ECO:0000313" key="3">
    <source>
        <dbReference type="Proteomes" id="UP000230233"/>
    </source>
</evidence>
<evidence type="ECO:0000256" key="1">
    <source>
        <dbReference type="SAM" id="MobiDB-lite"/>
    </source>
</evidence>
<dbReference type="AlphaFoldDB" id="A0A2G5SF84"/>
<reference evidence="3" key="1">
    <citation type="submission" date="2017-10" db="EMBL/GenBank/DDBJ databases">
        <title>Rapid genome shrinkage in a self-fertile nematode reveals novel sperm competition proteins.</title>
        <authorList>
            <person name="Yin D."/>
            <person name="Schwarz E.M."/>
            <person name="Thomas C.G."/>
            <person name="Felde R.L."/>
            <person name="Korf I.F."/>
            <person name="Cutter A.D."/>
            <person name="Schartner C.M."/>
            <person name="Ralston E.J."/>
            <person name="Meyer B.J."/>
            <person name="Haag E.S."/>
        </authorList>
    </citation>
    <scope>NUCLEOTIDE SEQUENCE [LARGE SCALE GENOMIC DNA]</scope>
    <source>
        <strain evidence="3">JU1422</strain>
    </source>
</reference>
<protein>
    <submittedName>
        <fullName evidence="2">Uncharacterized protein</fullName>
    </submittedName>
</protein>
<name>A0A2G5SF84_9PELO</name>
<evidence type="ECO:0000313" key="2">
    <source>
        <dbReference type="EMBL" id="PIC13541.1"/>
    </source>
</evidence>
<dbReference type="Proteomes" id="UP000230233">
    <property type="component" value="Unassembled WGS sequence"/>
</dbReference>
<feature type="region of interest" description="Disordered" evidence="1">
    <location>
        <begin position="1"/>
        <end position="22"/>
    </location>
</feature>
<sequence>MPRNNVKFSNTAPKSDEGSQDALDAPNLKIKCVSSVSWVDLWDHRAFFLEIANYTNIEFRCFPCKNQSRPCKNQIADPL</sequence>
<proteinExistence type="predicted"/>
<gene>
    <name evidence="2" type="ORF">B9Z55_027658</name>
</gene>
<feature type="compositionally biased region" description="Polar residues" evidence="1">
    <location>
        <begin position="1"/>
        <end position="13"/>
    </location>
</feature>
<comment type="caution">
    <text evidence="2">The sequence shown here is derived from an EMBL/GenBank/DDBJ whole genome shotgun (WGS) entry which is preliminary data.</text>
</comment>
<dbReference type="EMBL" id="PDUG01000012">
    <property type="protein sequence ID" value="PIC13541.1"/>
    <property type="molecule type" value="Genomic_DNA"/>
</dbReference>
<keyword evidence="3" id="KW-1185">Reference proteome</keyword>
<accession>A0A2G5SF84</accession>